<organism evidence="1">
    <name type="scientific">Anguilla anguilla</name>
    <name type="common">European freshwater eel</name>
    <name type="synonym">Muraena anguilla</name>
    <dbReference type="NCBI Taxonomy" id="7936"/>
    <lineage>
        <taxon>Eukaryota</taxon>
        <taxon>Metazoa</taxon>
        <taxon>Chordata</taxon>
        <taxon>Craniata</taxon>
        <taxon>Vertebrata</taxon>
        <taxon>Euteleostomi</taxon>
        <taxon>Actinopterygii</taxon>
        <taxon>Neopterygii</taxon>
        <taxon>Teleostei</taxon>
        <taxon>Anguilliformes</taxon>
        <taxon>Anguillidae</taxon>
        <taxon>Anguilla</taxon>
    </lineage>
</organism>
<evidence type="ECO:0000313" key="1">
    <source>
        <dbReference type="EMBL" id="JAH49360.1"/>
    </source>
</evidence>
<dbReference type="EMBL" id="GBXM01059217">
    <property type="protein sequence ID" value="JAH49360.1"/>
    <property type="molecule type" value="Transcribed_RNA"/>
</dbReference>
<proteinExistence type="predicted"/>
<protein>
    <submittedName>
        <fullName evidence="1">Uncharacterized protein</fullName>
    </submittedName>
</protein>
<dbReference type="AlphaFoldDB" id="A0A0E9T928"/>
<accession>A0A0E9T928</accession>
<reference evidence="1" key="2">
    <citation type="journal article" date="2015" name="Fish Shellfish Immunol.">
        <title>Early steps in the European eel (Anguilla anguilla)-Vibrio vulnificus interaction in the gills: Role of the RtxA13 toxin.</title>
        <authorList>
            <person name="Callol A."/>
            <person name="Pajuelo D."/>
            <person name="Ebbesson L."/>
            <person name="Teles M."/>
            <person name="MacKenzie S."/>
            <person name="Amaro C."/>
        </authorList>
    </citation>
    <scope>NUCLEOTIDE SEQUENCE</scope>
</reference>
<reference evidence="1" key="1">
    <citation type="submission" date="2014-11" db="EMBL/GenBank/DDBJ databases">
        <authorList>
            <person name="Amaro Gonzalez C."/>
        </authorList>
    </citation>
    <scope>NUCLEOTIDE SEQUENCE</scope>
</reference>
<name>A0A0E9T928_ANGAN</name>
<sequence>MNRKTAKFEAIQDTPGVVLCTTVISRPAPIVDMELNPNRYWEGQPPTITRIKHMALSPSDLCSKDLLELKRDDPNFFGTRWPSMCQ</sequence>